<comment type="caution">
    <text evidence="2">The sequence shown here is derived from an EMBL/GenBank/DDBJ whole genome shotgun (WGS) entry which is preliminary data.</text>
</comment>
<dbReference type="AlphaFoldDB" id="A0A6L8Q6D1"/>
<reference evidence="2 3" key="1">
    <citation type="submission" date="2019-07" db="EMBL/GenBank/DDBJ databases">
        <title>Draft genome sequence of Adlercreutzia equolifaciens IPLA 37004, a human intestinal strain that does not produces equol from daidzein.</title>
        <authorList>
            <person name="Vazquez L."/>
            <person name="Florez A.B."/>
            <person name="Mayo B."/>
        </authorList>
    </citation>
    <scope>NUCLEOTIDE SEQUENCE [LARGE SCALE GENOMIC DNA]</scope>
    <source>
        <strain evidence="2 3">IPLA 37004</strain>
    </source>
</reference>
<organism evidence="2 3">
    <name type="scientific">Adlercreutzia equolifaciens</name>
    <dbReference type="NCBI Taxonomy" id="446660"/>
    <lineage>
        <taxon>Bacteria</taxon>
        <taxon>Bacillati</taxon>
        <taxon>Actinomycetota</taxon>
        <taxon>Coriobacteriia</taxon>
        <taxon>Eggerthellales</taxon>
        <taxon>Eggerthellaceae</taxon>
        <taxon>Adlercreutzia</taxon>
    </lineage>
</organism>
<dbReference type="Proteomes" id="UP000472380">
    <property type="component" value="Unassembled WGS sequence"/>
</dbReference>
<accession>A0A6L8Q6D1</accession>
<dbReference type="InterPro" id="IPR056095">
    <property type="entry name" value="DUF7678"/>
</dbReference>
<proteinExistence type="predicted"/>
<evidence type="ECO:0000313" key="2">
    <source>
        <dbReference type="EMBL" id="MZG28877.1"/>
    </source>
</evidence>
<dbReference type="EMBL" id="VJNE01000024">
    <property type="protein sequence ID" value="MZG28877.1"/>
    <property type="molecule type" value="Genomic_DNA"/>
</dbReference>
<protein>
    <recommendedName>
        <fullName evidence="1">DUF7678 domain-containing protein</fullName>
    </recommendedName>
</protein>
<dbReference type="RefSeq" id="WP_161128305.1">
    <property type="nucleotide sequence ID" value="NZ_VJNE01000024.1"/>
</dbReference>
<name>A0A6L8Q6D1_9ACTN</name>
<gene>
    <name evidence="2" type="ORF">FM068_09850</name>
</gene>
<feature type="domain" description="DUF7678" evidence="1">
    <location>
        <begin position="14"/>
        <end position="86"/>
    </location>
</feature>
<sequence length="97" mass="10798">MKIDRNAFDARRSNWVSGSHDGYTFEAKVFAEPSMFGIPTPRFEDGGNVSKLVIRDADGREVYAYDRGPCYGETVPHYADVANEIVAALEAEFCEEA</sequence>
<evidence type="ECO:0000259" key="1">
    <source>
        <dbReference type="Pfam" id="PF24726"/>
    </source>
</evidence>
<dbReference type="Pfam" id="PF24726">
    <property type="entry name" value="DUF7678"/>
    <property type="match status" value="1"/>
</dbReference>
<evidence type="ECO:0000313" key="3">
    <source>
        <dbReference type="Proteomes" id="UP000472380"/>
    </source>
</evidence>